<comment type="caution">
    <text evidence="1">The sequence shown here is derived from an EMBL/GenBank/DDBJ whole genome shotgun (WGS) entry which is preliminary data.</text>
</comment>
<accession>A0ABW4AKR6</accession>
<name>A0ABW4AKR6_9ACTN</name>
<organism evidence="1 2">
    <name type="scientific">Actinoplanes sichuanensis</name>
    <dbReference type="NCBI Taxonomy" id="512349"/>
    <lineage>
        <taxon>Bacteria</taxon>
        <taxon>Bacillati</taxon>
        <taxon>Actinomycetota</taxon>
        <taxon>Actinomycetes</taxon>
        <taxon>Micromonosporales</taxon>
        <taxon>Micromonosporaceae</taxon>
        <taxon>Actinoplanes</taxon>
    </lineage>
</organism>
<dbReference type="RefSeq" id="WP_317789916.1">
    <property type="nucleotide sequence ID" value="NZ_AP028461.1"/>
</dbReference>
<reference evidence="2" key="1">
    <citation type="journal article" date="2019" name="Int. J. Syst. Evol. Microbiol.">
        <title>The Global Catalogue of Microorganisms (GCM) 10K type strain sequencing project: providing services to taxonomists for standard genome sequencing and annotation.</title>
        <authorList>
            <consortium name="The Broad Institute Genomics Platform"/>
            <consortium name="The Broad Institute Genome Sequencing Center for Infectious Disease"/>
            <person name="Wu L."/>
            <person name="Ma J."/>
        </authorList>
    </citation>
    <scope>NUCLEOTIDE SEQUENCE [LARGE SCALE GENOMIC DNA]</scope>
    <source>
        <strain evidence="2">CCM 7526</strain>
    </source>
</reference>
<dbReference type="Proteomes" id="UP001597183">
    <property type="component" value="Unassembled WGS sequence"/>
</dbReference>
<protein>
    <recommendedName>
        <fullName evidence="3">Thiopeptide-type bacteriocin biosynthesis domain-containing protein</fullName>
    </recommendedName>
</protein>
<evidence type="ECO:0000313" key="1">
    <source>
        <dbReference type="EMBL" id="MFD1371425.1"/>
    </source>
</evidence>
<keyword evidence="2" id="KW-1185">Reference proteome</keyword>
<sequence length="290" mass="30992">MYSLVSAPVLGFDLTRLEGGSAAAEVMLRALRLQSGDLPVLAERLPDENVRGPLWVEVESAARRMPTLKGMSKDDPAGNLALVERAPIGSVDALLTCLRYDVMSWTWEGTGRDARQSEDAAAATALLCDAAVASYLREVLDDETRRRLGAGWVSAMRKLPGGPPIDMGPHHYTVSALLDRLRTLRPEDRQRVSSAADDARRNTAGWSPAVHSASWAAYLSDRVRTAAAAQMLLVQAVDTAGIPLADRAGGVWNMLSGAVQALVVRDLLDTATAHRLLAPVVAALGPAWLG</sequence>
<proteinExistence type="predicted"/>
<gene>
    <name evidence="1" type="ORF">ACFQ5G_39365</name>
</gene>
<evidence type="ECO:0008006" key="3">
    <source>
        <dbReference type="Google" id="ProtNLM"/>
    </source>
</evidence>
<dbReference type="EMBL" id="JBHTMK010000051">
    <property type="protein sequence ID" value="MFD1371425.1"/>
    <property type="molecule type" value="Genomic_DNA"/>
</dbReference>
<evidence type="ECO:0000313" key="2">
    <source>
        <dbReference type="Proteomes" id="UP001597183"/>
    </source>
</evidence>